<dbReference type="GO" id="GO:0006515">
    <property type="term" value="P:protein quality control for misfolded or incompletely synthesized proteins"/>
    <property type="evidence" value="ECO:0007669"/>
    <property type="project" value="TreeGrafter"/>
</dbReference>
<feature type="domain" description="Peptidase M48" evidence="9">
    <location>
        <begin position="204"/>
        <end position="391"/>
    </location>
</feature>
<organism evidence="10 11">
    <name type="scientific">Dichotomopilus funicola</name>
    <dbReference type="NCBI Taxonomy" id="1934379"/>
    <lineage>
        <taxon>Eukaryota</taxon>
        <taxon>Fungi</taxon>
        <taxon>Dikarya</taxon>
        <taxon>Ascomycota</taxon>
        <taxon>Pezizomycotina</taxon>
        <taxon>Sordariomycetes</taxon>
        <taxon>Sordariomycetidae</taxon>
        <taxon>Sordariales</taxon>
        <taxon>Chaetomiaceae</taxon>
        <taxon>Dichotomopilus</taxon>
    </lineage>
</organism>
<dbReference type="Gene3D" id="3.30.2010.10">
    <property type="entry name" value="Metalloproteases ('zincins'), catalytic domain"/>
    <property type="match status" value="1"/>
</dbReference>
<keyword evidence="8" id="KW-0472">Membrane</keyword>
<name>A0AAN6V3R2_9PEZI</name>
<keyword evidence="8" id="KW-1133">Transmembrane helix</keyword>
<dbReference type="CDD" id="cd07331">
    <property type="entry name" value="M48C_Oma1_like"/>
    <property type="match status" value="1"/>
</dbReference>
<evidence type="ECO:0000256" key="5">
    <source>
        <dbReference type="ARBA" id="ARBA00023049"/>
    </source>
</evidence>
<dbReference type="GO" id="GO:0004222">
    <property type="term" value="F:metalloendopeptidase activity"/>
    <property type="evidence" value="ECO:0007669"/>
    <property type="project" value="InterPro"/>
</dbReference>
<proteinExistence type="inferred from homology"/>
<reference evidence="10" key="1">
    <citation type="journal article" date="2023" name="Mol. Phylogenet. Evol.">
        <title>Genome-scale phylogeny and comparative genomics of the fungal order Sordariales.</title>
        <authorList>
            <person name="Hensen N."/>
            <person name="Bonometti L."/>
            <person name="Westerberg I."/>
            <person name="Brannstrom I.O."/>
            <person name="Guillou S."/>
            <person name="Cros-Aarteil S."/>
            <person name="Calhoun S."/>
            <person name="Haridas S."/>
            <person name="Kuo A."/>
            <person name="Mondo S."/>
            <person name="Pangilinan J."/>
            <person name="Riley R."/>
            <person name="LaButti K."/>
            <person name="Andreopoulos B."/>
            <person name="Lipzen A."/>
            <person name="Chen C."/>
            <person name="Yan M."/>
            <person name="Daum C."/>
            <person name="Ng V."/>
            <person name="Clum A."/>
            <person name="Steindorff A."/>
            <person name="Ohm R.A."/>
            <person name="Martin F."/>
            <person name="Silar P."/>
            <person name="Natvig D.O."/>
            <person name="Lalanne C."/>
            <person name="Gautier V."/>
            <person name="Ament-Velasquez S.L."/>
            <person name="Kruys A."/>
            <person name="Hutchinson M.I."/>
            <person name="Powell A.J."/>
            <person name="Barry K."/>
            <person name="Miller A.N."/>
            <person name="Grigoriev I.V."/>
            <person name="Debuchy R."/>
            <person name="Gladieux P."/>
            <person name="Hiltunen Thoren M."/>
            <person name="Johannesson H."/>
        </authorList>
    </citation>
    <scope>NUCLEOTIDE SEQUENCE</scope>
    <source>
        <strain evidence="10">CBS 141.50</strain>
    </source>
</reference>
<reference evidence="10" key="2">
    <citation type="submission" date="2023-05" db="EMBL/GenBank/DDBJ databases">
        <authorList>
            <consortium name="Lawrence Berkeley National Laboratory"/>
            <person name="Steindorff A."/>
            <person name="Hensen N."/>
            <person name="Bonometti L."/>
            <person name="Westerberg I."/>
            <person name="Brannstrom I.O."/>
            <person name="Guillou S."/>
            <person name="Cros-Aarteil S."/>
            <person name="Calhoun S."/>
            <person name="Haridas S."/>
            <person name="Kuo A."/>
            <person name="Mondo S."/>
            <person name="Pangilinan J."/>
            <person name="Riley R."/>
            <person name="Labutti K."/>
            <person name="Andreopoulos B."/>
            <person name="Lipzen A."/>
            <person name="Chen C."/>
            <person name="Yanf M."/>
            <person name="Daum C."/>
            <person name="Ng V."/>
            <person name="Clum A."/>
            <person name="Ohm R."/>
            <person name="Martin F."/>
            <person name="Silar P."/>
            <person name="Natvig D."/>
            <person name="Lalanne C."/>
            <person name="Gautier V."/>
            <person name="Ament-Velasquez S.L."/>
            <person name="Kruys A."/>
            <person name="Hutchinson M.I."/>
            <person name="Powell A.J."/>
            <person name="Barry K."/>
            <person name="Miller A.N."/>
            <person name="Grigoriev I.V."/>
            <person name="Debuchy R."/>
            <person name="Gladieux P."/>
            <person name="Thoren M.H."/>
            <person name="Johannesson H."/>
        </authorList>
    </citation>
    <scope>NUCLEOTIDE SEQUENCE</scope>
    <source>
        <strain evidence="10">CBS 141.50</strain>
    </source>
</reference>
<dbReference type="Pfam" id="PF01435">
    <property type="entry name" value="Peptidase_M48"/>
    <property type="match status" value="1"/>
</dbReference>
<dbReference type="EMBL" id="MU853579">
    <property type="protein sequence ID" value="KAK4144194.1"/>
    <property type="molecule type" value="Genomic_DNA"/>
</dbReference>
<dbReference type="InterPro" id="IPR051156">
    <property type="entry name" value="Mito/Outer_Membr_Metalloprot"/>
</dbReference>
<keyword evidence="2" id="KW-0479">Metal-binding</keyword>
<keyword evidence="4 6" id="KW-0862">Zinc</keyword>
<dbReference type="RefSeq" id="XP_062637565.1">
    <property type="nucleotide sequence ID" value="XM_062777072.1"/>
</dbReference>
<dbReference type="PANTHER" id="PTHR22726">
    <property type="entry name" value="METALLOENDOPEPTIDASE OMA1"/>
    <property type="match status" value="1"/>
</dbReference>
<sequence>MLGAPRVRALVAQGSAVLRRPLPASSPSYQIRSVRHGISRGIAVDSKPSVRLRLRAAPPSLTKPIATVKSGPFLRSALPRNGLSRHVLEQRRFNNYYPGRGPEKPRMGEPQQRSDDWLNPKPLIEWRGIRTFHNKTFYLFVAVTLGSGAIYYFAHLETVPVSGRTRFNAYGPERLREAGEMEFKRVMWELEKKGVQILPDWDLRTVRVRRVMARLIPFSGMQDEDWEVFVVNDPRMANAFVIPGGKVFVFSGILNLARNDSGLATVLSHEIAHNLAGHHGERLSQDFGTNIVTYALIVLGGAFGLSPLLIQLFGSKVLDLSFGLPMSRLQESEADYIGLMMMAEACYDPHEAAGFWQMMERAERAKGGGEVPEWMSTHPANANRIQKMQEWLPQALEKRSQSDCSSTTAFADLFRHALRTGQILVF</sequence>
<comment type="cofactor">
    <cofactor evidence="6">
        <name>Zn(2+)</name>
        <dbReference type="ChEBI" id="CHEBI:29105"/>
    </cofactor>
    <text evidence="6">Binds 1 zinc ion per subunit.</text>
</comment>
<dbReference type="AlphaFoldDB" id="A0AAN6V3R2"/>
<evidence type="ECO:0000259" key="9">
    <source>
        <dbReference type="Pfam" id="PF01435"/>
    </source>
</evidence>
<keyword evidence="5 6" id="KW-0482">Metalloprotease</keyword>
<comment type="similarity">
    <text evidence="6">Belongs to the peptidase M48 family.</text>
</comment>
<evidence type="ECO:0000256" key="2">
    <source>
        <dbReference type="ARBA" id="ARBA00022723"/>
    </source>
</evidence>
<keyword evidence="8" id="KW-0812">Transmembrane</keyword>
<feature type="transmembrane region" description="Helical" evidence="8">
    <location>
        <begin position="136"/>
        <end position="154"/>
    </location>
</feature>
<dbReference type="GO" id="GO:0046872">
    <property type="term" value="F:metal ion binding"/>
    <property type="evidence" value="ECO:0007669"/>
    <property type="project" value="UniProtKB-KW"/>
</dbReference>
<evidence type="ECO:0000313" key="10">
    <source>
        <dbReference type="EMBL" id="KAK4144194.1"/>
    </source>
</evidence>
<keyword evidence="1 6" id="KW-0645">Protease</keyword>
<dbReference type="GO" id="GO:0034982">
    <property type="term" value="P:mitochondrial protein processing"/>
    <property type="evidence" value="ECO:0007669"/>
    <property type="project" value="TreeGrafter"/>
</dbReference>
<feature type="region of interest" description="Disordered" evidence="7">
    <location>
        <begin position="94"/>
        <end position="114"/>
    </location>
</feature>
<evidence type="ECO:0000256" key="7">
    <source>
        <dbReference type="SAM" id="MobiDB-lite"/>
    </source>
</evidence>
<evidence type="ECO:0000256" key="4">
    <source>
        <dbReference type="ARBA" id="ARBA00022833"/>
    </source>
</evidence>
<dbReference type="Proteomes" id="UP001302676">
    <property type="component" value="Unassembled WGS sequence"/>
</dbReference>
<evidence type="ECO:0000256" key="1">
    <source>
        <dbReference type="ARBA" id="ARBA00022670"/>
    </source>
</evidence>
<protein>
    <submittedName>
        <fullName evidence="10">Mitochondrial metalloendopeptidase OMA1</fullName>
    </submittedName>
</protein>
<keyword evidence="3 6" id="KW-0378">Hydrolase</keyword>
<gene>
    <name evidence="10" type="ORF">C8A04DRAFT_11713</name>
</gene>
<evidence type="ECO:0000313" key="11">
    <source>
        <dbReference type="Proteomes" id="UP001302676"/>
    </source>
</evidence>
<evidence type="ECO:0000256" key="8">
    <source>
        <dbReference type="SAM" id="Phobius"/>
    </source>
</evidence>
<feature type="compositionally biased region" description="Basic and acidic residues" evidence="7">
    <location>
        <begin position="101"/>
        <end position="114"/>
    </location>
</feature>
<comment type="caution">
    <text evidence="10">The sequence shown here is derived from an EMBL/GenBank/DDBJ whole genome shotgun (WGS) entry which is preliminary data.</text>
</comment>
<dbReference type="GeneID" id="87813685"/>
<keyword evidence="11" id="KW-1185">Reference proteome</keyword>
<evidence type="ECO:0000256" key="6">
    <source>
        <dbReference type="RuleBase" id="RU003983"/>
    </source>
</evidence>
<dbReference type="GO" id="GO:0005743">
    <property type="term" value="C:mitochondrial inner membrane"/>
    <property type="evidence" value="ECO:0007669"/>
    <property type="project" value="TreeGrafter"/>
</dbReference>
<dbReference type="InterPro" id="IPR001915">
    <property type="entry name" value="Peptidase_M48"/>
</dbReference>
<feature type="transmembrane region" description="Helical" evidence="8">
    <location>
        <begin position="291"/>
        <end position="310"/>
    </location>
</feature>
<accession>A0AAN6V3R2</accession>
<dbReference type="PANTHER" id="PTHR22726:SF1">
    <property type="entry name" value="METALLOENDOPEPTIDASE OMA1, MITOCHONDRIAL"/>
    <property type="match status" value="1"/>
</dbReference>
<evidence type="ECO:0000256" key="3">
    <source>
        <dbReference type="ARBA" id="ARBA00022801"/>
    </source>
</evidence>